<feature type="coiled-coil region" evidence="6">
    <location>
        <begin position="344"/>
        <end position="399"/>
    </location>
</feature>
<protein>
    <submittedName>
        <fullName evidence="10">Dixin</fullName>
    </submittedName>
</protein>
<accession>A0A6P7TC73</accession>
<gene>
    <name evidence="10" type="primary">LOC115221251</name>
</gene>
<keyword evidence="2" id="KW-0217">Developmental protein</keyword>
<evidence type="ECO:0000256" key="1">
    <source>
        <dbReference type="ARBA" id="ARBA00004496"/>
    </source>
</evidence>
<feature type="domain" description="Calponin-homology (CH)" evidence="7">
    <location>
        <begin position="27"/>
        <end position="134"/>
    </location>
</feature>
<proteinExistence type="predicted"/>
<sequence>MSSYETDEEETSLEISLSDLVFPEVLQQQLHAYEAWVNAQLRKRPSARQIEDLRNDVKDGVALINLIEVVGGEKLKNVHMVPATHAEMKANVERVLQFMSANHIRMHPMKASDIVDGNLKCIMRLILALAAHFKPNSVKHQSVAGVISPNRGRSLASIAQSAAVTLATARRFVSKASKQYHGSNYKDYGHAAHIPPDVAAMQARMMMIKSCPGPKHLTATGEQDYDIDGMPRSRSTGFIPANEDSVEYGQDNTVILDQQQYNDLLKEYDDLADTMKETKSDLLKLQNLLLNGEITSLVPSSELDDLEGYSISDQMTQQATEISHDLKEQLSRTKIECRELYGAKAGLQQRLAEQEVTLANSKAELYRRGLDFQSLESEKNMLVKKLSEKDKQLTELKRDVSQKDKVIEDLQFQMNPELLEEKDVMRRNCWLHIRCLQKLQSMRRTESLKKDKESMKKDKEDSVVDVQVIQESIEKLRLSFNDNDQEKLSSLDQVEQNVITFIEKMHYGSIDILPQSPTLKLSRPVLPSRFKEDAQQGNYLTSTITATNSASIKQLETKVLYYLDNSETSHMIAIPKRLGEITLKDLQSRIQKSEGYRFQFKALDPEFGTVKEELFSGTDILPGWEGKIVAWVTEKKTE</sequence>
<dbReference type="PANTHER" id="PTHR10878">
    <property type="entry name" value="SEGMENT POLARITY PROTEIN DISHEVELLED"/>
    <property type="match status" value="1"/>
</dbReference>
<evidence type="ECO:0000256" key="3">
    <source>
        <dbReference type="ARBA" id="ARBA00022490"/>
    </source>
</evidence>
<dbReference type="SMART" id="SM00033">
    <property type="entry name" value="CH"/>
    <property type="match status" value="1"/>
</dbReference>
<dbReference type="SUPFAM" id="SSF47576">
    <property type="entry name" value="Calponin-homology domain, CH-domain"/>
    <property type="match status" value="1"/>
</dbReference>
<dbReference type="Pfam" id="PF00778">
    <property type="entry name" value="DIX"/>
    <property type="match status" value="1"/>
</dbReference>
<keyword evidence="3" id="KW-0963">Cytoplasm</keyword>
<keyword evidence="9" id="KW-1185">Reference proteome</keyword>
<dbReference type="Gene3D" id="2.40.240.130">
    <property type="match status" value="1"/>
</dbReference>
<dbReference type="InterPro" id="IPR038207">
    <property type="entry name" value="DIX_dom_sf"/>
</dbReference>
<feature type="coiled-coil region" evidence="6">
    <location>
        <begin position="261"/>
        <end position="288"/>
    </location>
</feature>
<evidence type="ECO:0000256" key="5">
    <source>
        <dbReference type="PROSITE-ProRule" id="PRU00069"/>
    </source>
</evidence>
<dbReference type="Gene3D" id="1.10.418.10">
    <property type="entry name" value="Calponin-like domain"/>
    <property type="match status" value="1"/>
</dbReference>
<reference evidence="10" key="1">
    <citation type="submission" date="2025-08" db="UniProtKB">
        <authorList>
            <consortium name="RefSeq"/>
        </authorList>
    </citation>
    <scope>IDENTIFICATION</scope>
</reference>
<keyword evidence="6" id="KW-0175">Coiled coil</keyword>
<dbReference type="Pfam" id="PF00307">
    <property type="entry name" value="CH"/>
    <property type="match status" value="1"/>
</dbReference>
<name>A0A6P7TC73_9MOLL</name>
<evidence type="ECO:0000313" key="9">
    <source>
        <dbReference type="Proteomes" id="UP000515154"/>
    </source>
</evidence>
<evidence type="ECO:0000313" key="10">
    <source>
        <dbReference type="RefSeq" id="XP_029647261.1"/>
    </source>
</evidence>
<evidence type="ECO:0000259" key="8">
    <source>
        <dbReference type="PROSITE" id="PS50841"/>
    </source>
</evidence>
<dbReference type="SMART" id="SM00021">
    <property type="entry name" value="DAX"/>
    <property type="match status" value="1"/>
</dbReference>
<dbReference type="SUPFAM" id="SSF54236">
    <property type="entry name" value="Ubiquitin-like"/>
    <property type="match status" value="1"/>
</dbReference>
<dbReference type="InterPro" id="IPR001158">
    <property type="entry name" value="DIX"/>
</dbReference>
<dbReference type="InterPro" id="IPR015506">
    <property type="entry name" value="Dsh/Dvl-rel"/>
</dbReference>
<keyword evidence="4 5" id="KW-0879">Wnt signaling pathway</keyword>
<evidence type="ECO:0000256" key="2">
    <source>
        <dbReference type="ARBA" id="ARBA00022473"/>
    </source>
</evidence>
<dbReference type="InterPro" id="IPR036872">
    <property type="entry name" value="CH_dom_sf"/>
</dbReference>
<dbReference type="GO" id="GO:0005829">
    <property type="term" value="C:cytosol"/>
    <property type="evidence" value="ECO:0007669"/>
    <property type="project" value="TreeGrafter"/>
</dbReference>
<dbReference type="PANTHER" id="PTHR10878:SF22">
    <property type="entry name" value="DIXIN"/>
    <property type="match status" value="1"/>
</dbReference>
<dbReference type="KEGG" id="osn:115221251"/>
<evidence type="ECO:0000259" key="7">
    <source>
        <dbReference type="PROSITE" id="PS50021"/>
    </source>
</evidence>
<dbReference type="Proteomes" id="UP000515154">
    <property type="component" value="Linkage group LG18"/>
</dbReference>
<evidence type="ECO:0000256" key="4">
    <source>
        <dbReference type="ARBA" id="ARBA00022687"/>
    </source>
</evidence>
<dbReference type="PROSITE" id="PS50021">
    <property type="entry name" value="CH"/>
    <property type="match status" value="1"/>
</dbReference>
<evidence type="ECO:0000256" key="6">
    <source>
        <dbReference type="SAM" id="Coils"/>
    </source>
</evidence>
<comment type="subcellular location">
    <subcellularLocation>
        <location evidence="1">Cytoplasm</location>
    </subcellularLocation>
</comment>
<feature type="domain" description="DIX" evidence="8">
    <location>
        <begin position="554"/>
        <end position="636"/>
    </location>
</feature>
<organism evidence="9 10">
    <name type="scientific">Octopus sinensis</name>
    <name type="common">East Asian common octopus</name>
    <dbReference type="NCBI Taxonomy" id="2607531"/>
    <lineage>
        <taxon>Eukaryota</taxon>
        <taxon>Metazoa</taxon>
        <taxon>Spiralia</taxon>
        <taxon>Lophotrochozoa</taxon>
        <taxon>Mollusca</taxon>
        <taxon>Cephalopoda</taxon>
        <taxon>Coleoidea</taxon>
        <taxon>Octopodiformes</taxon>
        <taxon>Octopoda</taxon>
        <taxon>Incirrata</taxon>
        <taxon>Octopodidae</taxon>
        <taxon>Octopus</taxon>
    </lineage>
</organism>
<dbReference type="InterPro" id="IPR001715">
    <property type="entry name" value="CH_dom"/>
</dbReference>
<dbReference type="AlphaFoldDB" id="A0A6P7TC73"/>
<dbReference type="GO" id="GO:0060070">
    <property type="term" value="P:canonical Wnt signaling pathway"/>
    <property type="evidence" value="ECO:0007669"/>
    <property type="project" value="TreeGrafter"/>
</dbReference>
<dbReference type="RefSeq" id="XP_029647261.1">
    <property type="nucleotide sequence ID" value="XM_029791401.1"/>
</dbReference>
<dbReference type="CDD" id="cd21213">
    <property type="entry name" value="CH_DIXDC1"/>
    <property type="match status" value="1"/>
</dbReference>
<dbReference type="PROSITE" id="PS50841">
    <property type="entry name" value="DIX"/>
    <property type="match status" value="1"/>
</dbReference>
<dbReference type="InterPro" id="IPR029071">
    <property type="entry name" value="Ubiquitin-like_domsf"/>
</dbReference>